<dbReference type="VEuPathDB" id="FungiDB:BTJ68_04498"/>
<feature type="chain" id="PRO_5018011471" description="Heterokaryon incompatibility domain-containing protein" evidence="2">
    <location>
        <begin position="16"/>
        <end position="678"/>
    </location>
</feature>
<feature type="signal peptide" evidence="2">
    <location>
        <begin position="1"/>
        <end position="15"/>
    </location>
</feature>
<proteinExistence type="predicted"/>
<comment type="caution">
    <text evidence="4">The sequence shown here is derived from an EMBL/GenBank/DDBJ whole genome shotgun (WGS) entry which is preliminary data.</text>
</comment>
<dbReference type="InterPro" id="IPR052895">
    <property type="entry name" value="HetReg/Transcr_Mod"/>
</dbReference>
<sequence length="678" mass="76671">MAAFLAMLNVTICSAKMIHEPLLEDGSKIRLLTLRNRQVQEQYDRAEQREHDSKLKCDLDNFSFNPPSSGNERRRSLAAHGAILPGFLALSYAWAQDSQRRQVSVNGESTEVTGNLNSGLEALEASPIIRDVYKVWADAICIDQENLQERNREVARMRDVYRASTNIVIWLGEASDESDLAFDFICGVAHAWGRGLREAHAYLCDIIPHRGVELFRALTRLISRSYWGRTWIIQEVACGDADTLILCGRKSTLWSDFLLTYSSFRPYRHTQPSDLSRVFQDVLQETDTRVQESYREHVRYWEWEKCDQLQSMQDQMASTACCNTTLLLHRVRRVECALPQDKVYGILGLLKEDIRSKIVVDYTLPFTSVYRMFARAYAETSDRLKILLESGQEEDLQLENAGMPSWVPDLRYEQRHYRGNDEPEYNAHSGTRSHLEWSDDGKVLYAEGIIFDTIDGVSGRLSNSFDQIPDDLSPSTCHTSVYGDFTASRESFWRALLGNRDLAGNAPDERFSSILHSAIFDPDFQPLKIARTGTMAGHAFELHKFLSKNSTFTIAGRPLEEYFSSPVSLPEAVDPSWGHTDPGSAARPYVAAVRRCKEFLYARRLATTVGGYMAVLPFKVRAGDRVAVFMGCSCPILLRSTAKGYKVVSACYVQGLMDGEAISMLHSGRLTSEMIKLT</sequence>
<evidence type="ECO:0000313" key="4">
    <source>
        <dbReference type="EMBL" id="RMY86954.1"/>
    </source>
</evidence>
<protein>
    <recommendedName>
        <fullName evidence="3">Heterokaryon incompatibility domain-containing protein</fullName>
    </recommendedName>
</protein>
<evidence type="ECO:0000256" key="2">
    <source>
        <dbReference type="SAM" id="SignalP"/>
    </source>
</evidence>
<evidence type="ECO:0000259" key="3">
    <source>
        <dbReference type="Pfam" id="PF06985"/>
    </source>
</evidence>
<evidence type="ECO:0000313" key="5">
    <source>
        <dbReference type="Proteomes" id="UP000268823"/>
    </source>
</evidence>
<dbReference type="PANTHER" id="PTHR24148">
    <property type="entry name" value="ANKYRIN REPEAT DOMAIN-CONTAINING PROTEIN 39 HOMOLOG-RELATED"/>
    <property type="match status" value="1"/>
</dbReference>
<dbReference type="AlphaFoldDB" id="A0A3M7FF55"/>
<evidence type="ECO:0000256" key="1">
    <source>
        <dbReference type="SAM" id="Coils"/>
    </source>
</evidence>
<dbReference type="Proteomes" id="UP000268823">
    <property type="component" value="Unassembled WGS sequence"/>
</dbReference>
<accession>A0A3M7FF55</accession>
<name>A0A3M7FF55_HORWE</name>
<dbReference type="InterPro" id="IPR010730">
    <property type="entry name" value="HET"/>
</dbReference>
<reference evidence="4 5" key="1">
    <citation type="journal article" date="2018" name="BMC Genomics">
        <title>Genomic evidence for intraspecific hybridization in a clonal and extremely halotolerant yeast.</title>
        <authorList>
            <person name="Gostincar C."/>
            <person name="Stajich J.E."/>
            <person name="Zupancic J."/>
            <person name="Zalar P."/>
            <person name="Gunde-Cimerman N."/>
        </authorList>
    </citation>
    <scope>NUCLEOTIDE SEQUENCE [LARGE SCALE GENOMIC DNA]</scope>
    <source>
        <strain evidence="4 5">EXF-2788</strain>
    </source>
</reference>
<gene>
    <name evidence="4" type="ORF">D0861_05647</name>
</gene>
<dbReference type="PANTHER" id="PTHR24148:SF73">
    <property type="entry name" value="HET DOMAIN PROTEIN (AFU_ORTHOLOGUE AFUA_8G01020)"/>
    <property type="match status" value="1"/>
</dbReference>
<keyword evidence="2" id="KW-0732">Signal</keyword>
<dbReference type="EMBL" id="QWIR01000102">
    <property type="protein sequence ID" value="RMY86954.1"/>
    <property type="molecule type" value="Genomic_DNA"/>
</dbReference>
<dbReference type="Pfam" id="PF26639">
    <property type="entry name" value="Het-6_barrel"/>
    <property type="match status" value="1"/>
</dbReference>
<feature type="coiled-coil region" evidence="1">
    <location>
        <begin position="29"/>
        <end position="56"/>
    </location>
</feature>
<feature type="domain" description="Heterokaryon incompatibility" evidence="3">
    <location>
        <begin position="87"/>
        <end position="235"/>
    </location>
</feature>
<dbReference type="OrthoDB" id="4850726at2759"/>
<organism evidence="4 5">
    <name type="scientific">Hortaea werneckii</name>
    <name type="common">Black yeast</name>
    <name type="synonym">Cladosporium werneckii</name>
    <dbReference type="NCBI Taxonomy" id="91943"/>
    <lineage>
        <taxon>Eukaryota</taxon>
        <taxon>Fungi</taxon>
        <taxon>Dikarya</taxon>
        <taxon>Ascomycota</taxon>
        <taxon>Pezizomycotina</taxon>
        <taxon>Dothideomycetes</taxon>
        <taxon>Dothideomycetidae</taxon>
        <taxon>Mycosphaerellales</taxon>
        <taxon>Teratosphaeriaceae</taxon>
        <taxon>Hortaea</taxon>
    </lineage>
</organism>
<dbReference type="Pfam" id="PF06985">
    <property type="entry name" value="HET"/>
    <property type="match status" value="1"/>
</dbReference>
<keyword evidence="1" id="KW-0175">Coiled coil</keyword>